<evidence type="ECO:0000313" key="5">
    <source>
        <dbReference type="EMBL" id="EFX61794.1"/>
    </source>
</evidence>
<feature type="compositionally biased region" description="Polar residues" evidence="3">
    <location>
        <begin position="194"/>
        <end position="205"/>
    </location>
</feature>
<comment type="similarity">
    <text evidence="2">Belongs to the SAP domain-containing ribonucleoprotein family.</text>
</comment>
<dbReference type="GO" id="GO:0016973">
    <property type="term" value="P:poly(A)+ mRNA export from nucleus"/>
    <property type="evidence" value="ECO:0000318"/>
    <property type="project" value="GO_Central"/>
</dbReference>
<dbReference type="OMA" id="ETPTKKH"/>
<dbReference type="Proteomes" id="UP000000305">
    <property type="component" value="Unassembled WGS sequence"/>
</dbReference>
<feature type="compositionally biased region" description="Basic and acidic residues" evidence="3">
    <location>
        <begin position="134"/>
        <end position="156"/>
    </location>
</feature>
<keyword evidence="7" id="KW-1185">Reference proteome</keyword>
<accession>E9HIX7</accession>
<feature type="domain" description="SAP" evidence="4">
    <location>
        <begin position="3"/>
        <end position="37"/>
    </location>
</feature>
<dbReference type="SMART" id="SM00513">
    <property type="entry name" value="SAP"/>
    <property type="match status" value="1"/>
</dbReference>
<dbReference type="PROSITE" id="PS50800">
    <property type="entry name" value="SAP"/>
    <property type="match status" value="1"/>
</dbReference>
<feature type="region of interest" description="Disordered" evidence="3">
    <location>
        <begin position="118"/>
        <end position="265"/>
    </location>
</feature>
<evidence type="ECO:0000256" key="2">
    <source>
        <dbReference type="ARBA" id="ARBA00046328"/>
    </source>
</evidence>
<organism evidence="6 7">
    <name type="scientific">Daphnia pulex</name>
    <name type="common">Water flea</name>
    <dbReference type="NCBI Taxonomy" id="6669"/>
    <lineage>
        <taxon>Eukaryota</taxon>
        <taxon>Metazoa</taxon>
        <taxon>Ecdysozoa</taxon>
        <taxon>Arthropoda</taxon>
        <taxon>Crustacea</taxon>
        <taxon>Branchiopoda</taxon>
        <taxon>Diplostraca</taxon>
        <taxon>Cladocera</taxon>
        <taxon>Anomopoda</taxon>
        <taxon>Daphniidae</taxon>
        <taxon>Daphnia</taxon>
    </lineage>
</organism>
<evidence type="ECO:0000259" key="4">
    <source>
        <dbReference type="PROSITE" id="PS50800"/>
    </source>
</evidence>
<dbReference type="AlphaFoldDB" id="E9HIX7"/>
<evidence type="ECO:0000256" key="1">
    <source>
        <dbReference type="ARBA" id="ARBA00022553"/>
    </source>
</evidence>
<dbReference type="KEGG" id="dpx:DAPPUDRAFT_301489"/>
<dbReference type="FunCoup" id="E9HIX7">
    <property type="interactions" value="888"/>
</dbReference>
<feature type="compositionally biased region" description="Polar residues" evidence="3">
    <location>
        <begin position="242"/>
        <end position="251"/>
    </location>
</feature>
<dbReference type="OrthoDB" id="5837849at2759"/>
<name>E9HIX7_DAPPU</name>
<dbReference type="PANTHER" id="PTHR46551">
    <property type="entry name" value="SAP DOMAIN-CONTAINING RIBONUCLEOPROTEIN"/>
    <property type="match status" value="1"/>
</dbReference>
<reference evidence="6 7" key="1">
    <citation type="journal article" date="2011" name="Science">
        <title>The ecoresponsive genome of Daphnia pulex.</title>
        <authorList>
            <person name="Colbourne J.K."/>
            <person name="Pfrender M.E."/>
            <person name="Gilbert D."/>
            <person name="Thomas W.K."/>
            <person name="Tucker A."/>
            <person name="Oakley T.H."/>
            <person name="Tokishita S."/>
            <person name="Aerts A."/>
            <person name="Arnold G.J."/>
            <person name="Basu M.K."/>
            <person name="Bauer D.J."/>
            <person name="Caceres C.E."/>
            <person name="Carmel L."/>
            <person name="Casola C."/>
            <person name="Choi J.H."/>
            <person name="Detter J.C."/>
            <person name="Dong Q."/>
            <person name="Dusheyko S."/>
            <person name="Eads B.D."/>
            <person name="Frohlich T."/>
            <person name="Geiler-Samerotte K.A."/>
            <person name="Gerlach D."/>
            <person name="Hatcher P."/>
            <person name="Jogdeo S."/>
            <person name="Krijgsveld J."/>
            <person name="Kriventseva E.V."/>
            <person name="Kultz D."/>
            <person name="Laforsch C."/>
            <person name="Lindquist E."/>
            <person name="Lopez J."/>
            <person name="Manak J.R."/>
            <person name="Muller J."/>
            <person name="Pangilinan J."/>
            <person name="Patwardhan R.P."/>
            <person name="Pitluck S."/>
            <person name="Pritham E.J."/>
            <person name="Rechtsteiner A."/>
            <person name="Rho M."/>
            <person name="Rogozin I.B."/>
            <person name="Sakarya O."/>
            <person name="Salamov A."/>
            <person name="Schaack S."/>
            <person name="Shapiro H."/>
            <person name="Shiga Y."/>
            <person name="Skalitzky C."/>
            <person name="Smith Z."/>
            <person name="Souvorov A."/>
            <person name="Sung W."/>
            <person name="Tang Z."/>
            <person name="Tsuchiya D."/>
            <person name="Tu H."/>
            <person name="Vos H."/>
            <person name="Wang M."/>
            <person name="Wolf Y.I."/>
            <person name="Yamagata H."/>
            <person name="Yamada T."/>
            <person name="Ye Y."/>
            <person name="Shaw J.R."/>
            <person name="Andrews J."/>
            <person name="Crease T.J."/>
            <person name="Tang H."/>
            <person name="Lucas S.M."/>
            <person name="Robertson H.M."/>
            <person name="Bork P."/>
            <person name="Koonin E.V."/>
            <person name="Zdobnov E.M."/>
            <person name="Grigoriev I.V."/>
            <person name="Lynch M."/>
            <person name="Boore J.L."/>
        </authorList>
    </citation>
    <scope>NUCLEOTIDE SEQUENCE [LARGE SCALE GENOMIC DNA]</scope>
</reference>
<evidence type="ECO:0000313" key="7">
    <source>
        <dbReference type="Proteomes" id="UP000000305"/>
    </source>
</evidence>
<dbReference type="HOGENOM" id="CLU_073926_0_0_1"/>
<dbReference type="InterPro" id="IPR036361">
    <property type="entry name" value="SAP_dom_sf"/>
</dbReference>
<feature type="compositionally biased region" description="Basic and acidic residues" evidence="3">
    <location>
        <begin position="230"/>
        <end position="240"/>
    </location>
</feature>
<dbReference type="InterPro" id="IPR052240">
    <property type="entry name" value="SAP_domain_ribonucleoprotein"/>
</dbReference>
<dbReference type="KEGG" id="dpx:DAPPUDRAFT_230026"/>
<dbReference type="STRING" id="6669.E9HIX7"/>
<feature type="compositionally biased region" description="Basic and acidic residues" evidence="3">
    <location>
        <begin position="182"/>
        <end position="191"/>
    </location>
</feature>
<proteinExistence type="inferred from homology"/>
<evidence type="ECO:0000256" key="3">
    <source>
        <dbReference type="SAM" id="MobiDB-lite"/>
    </source>
</evidence>
<dbReference type="Pfam" id="PF02037">
    <property type="entry name" value="SAP"/>
    <property type="match status" value="1"/>
</dbReference>
<dbReference type="PANTHER" id="PTHR46551:SF1">
    <property type="entry name" value="SAP DOMAIN-CONTAINING RIBONUCLEOPROTEIN"/>
    <property type="match status" value="1"/>
</dbReference>
<dbReference type="EMBL" id="GL732658">
    <property type="protein sequence ID" value="EFX68313.1"/>
    <property type="molecule type" value="Genomic_DNA"/>
</dbReference>
<keyword evidence="1" id="KW-0597">Phosphoprotein</keyword>
<gene>
    <name evidence="5" type="ORF">DAPPUDRAFT_230026</name>
    <name evidence="6" type="ORF">DAPPUDRAFT_301489</name>
</gene>
<dbReference type="GO" id="GO:0005634">
    <property type="term" value="C:nucleus"/>
    <property type="evidence" value="ECO:0000318"/>
    <property type="project" value="GO_Central"/>
</dbReference>
<evidence type="ECO:0000313" key="6">
    <source>
        <dbReference type="EMBL" id="EFX68313.1"/>
    </source>
</evidence>
<dbReference type="SUPFAM" id="SSF68906">
    <property type="entry name" value="SAP domain"/>
    <property type="match status" value="1"/>
</dbReference>
<dbReference type="InterPro" id="IPR003034">
    <property type="entry name" value="SAP_dom"/>
</dbReference>
<dbReference type="EMBL" id="GL734119">
    <property type="protein sequence ID" value="EFX61794.1"/>
    <property type="molecule type" value="Genomic_DNA"/>
</dbReference>
<dbReference type="Gene3D" id="1.10.720.30">
    <property type="entry name" value="SAP domain"/>
    <property type="match status" value="1"/>
</dbReference>
<dbReference type="eggNOG" id="KOG4259">
    <property type="taxonomic scope" value="Eukaryota"/>
</dbReference>
<sequence>MDISKLKVVDLKKELKTRGLSTIGTKNELMERLQDAVQDDDTGDNGALDNDDLLDEEAVLADEEAILEEGNANLIAQEDDAVLLTPTALSAPKVTVEKTVQDSKNEIVSPHKKIILNRKVVTPPSDSGTVSQENDDHLKYDANKGDESDSKEEKKVIKLGSLSAEERAKLRAQKFGVPIPDSVKKAVRAERFGGTNSTESNTSKPQVPDNDKLLKRQARFGVVSNSNSEVDEKKQKRAERFGTTSTAVGSSDEQKRKRAERFGLA</sequence>
<protein>
    <recommendedName>
        <fullName evidence="4">SAP domain-containing protein</fullName>
    </recommendedName>
</protein>